<reference evidence="5" key="2">
    <citation type="submission" date="2023-05" db="EMBL/GenBank/DDBJ databases">
        <authorList>
            <consortium name="Lawrence Berkeley National Laboratory"/>
            <person name="Steindorff A."/>
            <person name="Hensen N."/>
            <person name="Bonometti L."/>
            <person name="Westerberg I."/>
            <person name="Brannstrom I.O."/>
            <person name="Guillou S."/>
            <person name="Cros-Aarteil S."/>
            <person name="Calhoun S."/>
            <person name="Haridas S."/>
            <person name="Kuo A."/>
            <person name="Mondo S."/>
            <person name="Pangilinan J."/>
            <person name="Riley R."/>
            <person name="Labutti K."/>
            <person name="Andreopoulos B."/>
            <person name="Lipzen A."/>
            <person name="Chen C."/>
            <person name="Yanf M."/>
            <person name="Daum C."/>
            <person name="Ng V."/>
            <person name="Clum A."/>
            <person name="Ohm R."/>
            <person name="Martin F."/>
            <person name="Silar P."/>
            <person name="Natvig D."/>
            <person name="Lalanne C."/>
            <person name="Gautier V."/>
            <person name="Ament-Velasquez S.L."/>
            <person name="Kruys A."/>
            <person name="Hutchinson M.I."/>
            <person name="Powell A.J."/>
            <person name="Barry K."/>
            <person name="Miller A.N."/>
            <person name="Grigoriev I.V."/>
            <person name="Debuchy R."/>
            <person name="Gladieux P."/>
            <person name="Thoren M.H."/>
            <person name="Johannesson H."/>
        </authorList>
    </citation>
    <scope>NUCLEOTIDE SEQUENCE</scope>
    <source>
        <strain evidence="5">PSN293</strain>
    </source>
</reference>
<dbReference type="PANTHER" id="PTHR42774">
    <property type="entry name" value="PHOSPHOTRANSFERASE SYSTEM TRANSPORT PROTEIN"/>
    <property type="match status" value="1"/>
</dbReference>
<dbReference type="PANTHER" id="PTHR42774:SF3">
    <property type="entry name" value="KETOHEXOKINASE"/>
    <property type="match status" value="1"/>
</dbReference>
<keyword evidence="1" id="KW-0808">Transferase</keyword>
<evidence type="ECO:0000313" key="6">
    <source>
        <dbReference type="Proteomes" id="UP001301769"/>
    </source>
</evidence>
<feature type="domain" description="Carbohydrate kinase PfkB" evidence="4">
    <location>
        <begin position="206"/>
        <end position="363"/>
    </location>
</feature>
<keyword evidence="6" id="KW-1185">Reference proteome</keyword>
<dbReference type="Proteomes" id="UP001301769">
    <property type="component" value="Unassembled WGS sequence"/>
</dbReference>
<accession>A0AAN6YN47</accession>
<dbReference type="InterPro" id="IPR011611">
    <property type="entry name" value="PfkB_dom"/>
</dbReference>
<dbReference type="Gene3D" id="3.40.1190.20">
    <property type="match status" value="1"/>
</dbReference>
<dbReference type="EMBL" id="MU858049">
    <property type="protein sequence ID" value="KAK4219282.1"/>
    <property type="molecule type" value="Genomic_DNA"/>
</dbReference>
<sequence length="372" mass="40277">MDPLSGSAPVEPKPTMKSDRGGSPVRHLILIGACYMDTILTVPSFPEEDSKLRATELQVRRGGNCPNTLEVFQQLLSSLPSNSNSATGSESTIKPTAYLVSSLPDREASATNKILSSFGASVVDNDSRGGHDDADPGSRINFDHCLYRAGHQEPASSYIIRSSATQSRTIVNYNELAEMTTDEFIKIVKTFVDDPNGSGGDDLWWHFEGRIPTTTLQCIRHLRDVLPSSCISVEIEKPNREGLDRLAAEADVVFYSRTWAESRGYTGPEACLRGEAISPGPSLMLCTWGEQGASGLFPSGGGEWEYMQYRAKLSGGDISVVDTIGAGDTFIAGMLFGLVCHTHDWSQQERLAFATELATKKVQIDGFAGLLG</sequence>
<gene>
    <name evidence="5" type="ORF">QBC37DRAFT_410699</name>
</gene>
<reference evidence="5" key="1">
    <citation type="journal article" date="2023" name="Mol. Phylogenet. Evol.">
        <title>Genome-scale phylogeny and comparative genomics of the fungal order Sordariales.</title>
        <authorList>
            <person name="Hensen N."/>
            <person name="Bonometti L."/>
            <person name="Westerberg I."/>
            <person name="Brannstrom I.O."/>
            <person name="Guillou S."/>
            <person name="Cros-Aarteil S."/>
            <person name="Calhoun S."/>
            <person name="Haridas S."/>
            <person name="Kuo A."/>
            <person name="Mondo S."/>
            <person name="Pangilinan J."/>
            <person name="Riley R."/>
            <person name="LaButti K."/>
            <person name="Andreopoulos B."/>
            <person name="Lipzen A."/>
            <person name="Chen C."/>
            <person name="Yan M."/>
            <person name="Daum C."/>
            <person name="Ng V."/>
            <person name="Clum A."/>
            <person name="Steindorff A."/>
            <person name="Ohm R.A."/>
            <person name="Martin F."/>
            <person name="Silar P."/>
            <person name="Natvig D.O."/>
            <person name="Lalanne C."/>
            <person name="Gautier V."/>
            <person name="Ament-Velasquez S.L."/>
            <person name="Kruys A."/>
            <person name="Hutchinson M.I."/>
            <person name="Powell A.J."/>
            <person name="Barry K."/>
            <person name="Miller A.N."/>
            <person name="Grigoriev I.V."/>
            <person name="Debuchy R."/>
            <person name="Gladieux P."/>
            <person name="Hiltunen Thoren M."/>
            <person name="Johannesson H."/>
        </authorList>
    </citation>
    <scope>NUCLEOTIDE SEQUENCE</scope>
    <source>
        <strain evidence="5">PSN293</strain>
    </source>
</reference>
<proteinExistence type="predicted"/>
<dbReference type="InterPro" id="IPR002173">
    <property type="entry name" value="Carboh/pur_kinase_PfkB_CS"/>
</dbReference>
<evidence type="ECO:0000256" key="1">
    <source>
        <dbReference type="ARBA" id="ARBA00022679"/>
    </source>
</evidence>
<keyword evidence="2" id="KW-0418">Kinase</keyword>
<organism evidence="5 6">
    <name type="scientific">Rhypophila decipiens</name>
    <dbReference type="NCBI Taxonomy" id="261697"/>
    <lineage>
        <taxon>Eukaryota</taxon>
        <taxon>Fungi</taxon>
        <taxon>Dikarya</taxon>
        <taxon>Ascomycota</taxon>
        <taxon>Pezizomycotina</taxon>
        <taxon>Sordariomycetes</taxon>
        <taxon>Sordariomycetidae</taxon>
        <taxon>Sordariales</taxon>
        <taxon>Naviculisporaceae</taxon>
        <taxon>Rhypophila</taxon>
    </lineage>
</organism>
<dbReference type="GO" id="GO:0016301">
    <property type="term" value="F:kinase activity"/>
    <property type="evidence" value="ECO:0007669"/>
    <property type="project" value="UniProtKB-KW"/>
</dbReference>
<evidence type="ECO:0000256" key="3">
    <source>
        <dbReference type="SAM" id="MobiDB-lite"/>
    </source>
</evidence>
<evidence type="ECO:0000313" key="5">
    <source>
        <dbReference type="EMBL" id="KAK4219282.1"/>
    </source>
</evidence>
<dbReference type="InterPro" id="IPR052562">
    <property type="entry name" value="Ketohexokinase-related"/>
</dbReference>
<evidence type="ECO:0000256" key="2">
    <source>
        <dbReference type="ARBA" id="ARBA00022777"/>
    </source>
</evidence>
<dbReference type="Pfam" id="PF00294">
    <property type="entry name" value="PfkB"/>
    <property type="match status" value="1"/>
</dbReference>
<feature type="region of interest" description="Disordered" evidence="3">
    <location>
        <begin position="1"/>
        <end position="22"/>
    </location>
</feature>
<name>A0AAN6YN47_9PEZI</name>
<dbReference type="InterPro" id="IPR029056">
    <property type="entry name" value="Ribokinase-like"/>
</dbReference>
<dbReference type="AlphaFoldDB" id="A0AAN6YN47"/>
<protein>
    <submittedName>
        <fullName evidence="5">Ketohexokinase</fullName>
    </submittedName>
</protein>
<dbReference type="PROSITE" id="PS00584">
    <property type="entry name" value="PFKB_KINASES_2"/>
    <property type="match status" value="1"/>
</dbReference>
<comment type="caution">
    <text evidence="5">The sequence shown here is derived from an EMBL/GenBank/DDBJ whole genome shotgun (WGS) entry which is preliminary data.</text>
</comment>
<dbReference type="SUPFAM" id="SSF53613">
    <property type="entry name" value="Ribokinase-like"/>
    <property type="match status" value="1"/>
</dbReference>
<evidence type="ECO:0000259" key="4">
    <source>
        <dbReference type="Pfam" id="PF00294"/>
    </source>
</evidence>